<reference evidence="3 4" key="1">
    <citation type="submission" date="2018-06" db="EMBL/GenBank/DDBJ databases">
        <title>Extensive metabolic versatility and redundancy in microbially diverse, dynamic hydrothermal sediments.</title>
        <authorList>
            <person name="Dombrowski N."/>
            <person name="Teske A."/>
            <person name="Baker B.J."/>
        </authorList>
    </citation>
    <scope>NUCLEOTIDE SEQUENCE [LARGE SCALE GENOMIC DNA]</scope>
    <source>
        <strain evidence="3">B3_G15</strain>
    </source>
</reference>
<feature type="transmembrane region" description="Helical" evidence="1">
    <location>
        <begin position="153"/>
        <end position="179"/>
    </location>
</feature>
<sequence>MPEESMITPVPELNQRKRTDKHLSFAVYVITILILTGILLTLTILMGMHWVWYFFRSQGYYFNYRFSFPPSSYFLYMTGWMLALIIGALILSIVFWWYQWQLYKRRNEHIERIKSLKKSLIHWLKEKHGIDFHPWSGGEIQLSIREKTRSTSFFALWVVFSYLLIPVGIVLTLVAWYWLTMDYYIHEKGEIQFFYQLSEKLKEKNLSFHPAPLQLLPPRNMVLYIILMIIPGVNLVWALWWSYVLFQDPNVHFETHKFWEGQLEKIVQGLKTPSPIPSESPLEILKKRYAKGEITREQFQ</sequence>
<dbReference type="Proteomes" id="UP000280417">
    <property type="component" value="Unassembled WGS sequence"/>
</dbReference>
<dbReference type="Pfam" id="PF09851">
    <property type="entry name" value="SHOCT"/>
    <property type="match status" value="1"/>
</dbReference>
<name>A0A662DGU1_UNCAE</name>
<accession>A0A662DGU1</accession>
<feature type="transmembrane region" description="Helical" evidence="1">
    <location>
        <begin position="221"/>
        <end position="246"/>
    </location>
</feature>
<gene>
    <name evidence="3" type="ORF">DRJ04_04515</name>
</gene>
<evidence type="ECO:0000313" key="4">
    <source>
        <dbReference type="Proteomes" id="UP000280417"/>
    </source>
</evidence>
<dbReference type="EMBL" id="QMQA01000102">
    <property type="protein sequence ID" value="RLE13339.1"/>
    <property type="molecule type" value="Genomic_DNA"/>
</dbReference>
<proteinExistence type="predicted"/>
<feature type="non-terminal residue" evidence="3">
    <location>
        <position position="300"/>
    </location>
</feature>
<protein>
    <recommendedName>
        <fullName evidence="2">SHOCT domain-containing protein</fullName>
    </recommendedName>
</protein>
<organism evidence="3 4">
    <name type="scientific">Aerophobetes bacterium</name>
    <dbReference type="NCBI Taxonomy" id="2030807"/>
    <lineage>
        <taxon>Bacteria</taxon>
        <taxon>Candidatus Aerophobota</taxon>
    </lineage>
</organism>
<evidence type="ECO:0000259" key="2">
    <source>
        <dbReference type="Pfam" id="PF09851"/>
    </source>
</evidence>
<feature type="transmembrane region" description="Helical" evidence="1">
    <location>
        <begin position="25"/>
        <end position="53"/>
    </location>
</feature>
<feature type="domain" description="SHOCT" evidence="2">
    <location>
        <begin position="281"/>
        <end position="300"/>
    </location>
</feature>
<dbReference type="AlphaFoldDB" id="A0A662DGU1"/>
<keyword evidence="1" id="KW-1133">Transmembrane helix</keyword>
<keyword evidence="1" id="KW-0472">Membrane</keyword>
<feature type="transmembrane region" description="Helical" evidence="1">
    <location>
        <begin position="73"/>
        <end position="98"/>
    </location>
</feature>
<comment type="caution">
    <text evidence="3">The sequence shown here is derived from an EMBL/GenBank/DDBJ whole genome shotgun (WGS) entry which is preliminary data.</text>
</comment>
<keyword evidence="1" id="KW-0812">Transmembrane</keyword>
<evidence type="ECO:0000256" key="1">
    <source>
        <dbReference type="SAM" id="Phobius"/>
    </source>
</evidence>
<dbReference type="InterPro" id="IPR018649">
    <property type="entry name" value="SHOCT"/>
</dbReference>
<evidence type="ECO:0000313" key="3">
    <source>
        <dbReference type="EMBL" id="RLE13339.1"/>
    </source>
</evidence>